<evidence type="ECO:0000256" key="7">
    <source>
        <dbReference type="RuleBase" id="RU368028"/>
    </source>
</evidence>
<dbReference type="GO" id="GO:0010971">
    <property type="term" value="P:positive regulation of G2/M transition of mitotic cell cycle"/>
    <property type="evidence" value="ECO:0007669"/>
    <property type="project" value="TreeGrafter"/>
</dbReference>
<dbReference type="GO" id="GO:0000086">
    <property type="term" value="P:G2/M transition of mitotic cell cycle"/>
    <property type="evidence" value="ECO:0007669"/>
    <property type="project" value="TreeGrafter"/>
</dbReference>
<sequence length="516" mass="58493">MDPTPSAPHRRRLLLLSPASPASPAVVKALFQDELSPVSDLRLTMEQLGRGQHENLEQDVGTKNGLHRSASSESTDSGLALESPGPATSQDTMEDTLRIPFRRIHSLPQSLLGSSPALKRNHSDSLDTDAFQPLEQDENKENESFEFKKPTKPASRGFRDGRAVPGARLNSSPAQLPMGETAPGDQEKCRAAFLQQHSLPSSESEDDDGFLELLDDQDLKNDEEMPSDVSSLWTAPLVMRRADSRAKRCRLFGSSSMSSIAGRATQKRMERCQEENSPGKSKKRKSLPETSEDSTVGGSSIQFCDRGLMRGRCRAGEIESILDSDQRDLIGDFSKSYLFDTVDGKHQDLKYIDSEMIVSVLTGKFESFIKQCVIIDCRYPYEYEGGHIKGAINLHMEEEVENFLLKKPIQPSENKRVIVVFHCEFSSERGPRMCRFVREQDRLSNEYPNLHYPELYVLKGGYKDFFSRCQSFCEPQSYRPMHHKDFKEDLKRFRTKSRTWAGEKSKREMYSRLKKL</sequence>
<keyword evidence="2 7" id="KW-0132">Cell division</keyword>
<keyword evidence="6 7" id="KW-0131">Cell cycle</keyword>
<dbReference type="Proteomes" id="UP000580691">
    <property type="component" value="Unassembled WGS sequence"/>
</dbReference>
<dbReference type="InterPro" id="IPR000751">
    <property type="entry name" value="MPI_Phosphatase"/>
</dbReference>
<dbReference type="PANTHER" id="PTHR10828">
    <property type="entry name" value="M-PHASE INDUCER PHOSPHATASE DUAL SPECIFICITY PHOSPHATASE CDC25"/>
    <property type="match status" value="1"/>
</dbReference>
<dbReference type="SMART" id="SM00450">
    <property type="entry name" value="RHOD"/>
    <property type="match status" value="1"/>
</dbReference>
<keyword evidence="3 7" id="KW-0498">Mitosis</keyword>
<feature type="region of interest" description="Disordered" evidence="8">
    <location>
        <begin position="260"/>
        <end position="298"/>
    </location>
</feature>
<comment type="caution">
    <text evidence="10">The sequence shown here is derived from an EMBL/GenBank/DDBJ whole genome shotgun (WGS) entry which is preliminary data.</text>
</comment>
<feature type="domain" description="Rhodanese" evidence="9">
    <location>
        <begin position="368"/>
        <end position="474"/>
    </location>
</feature>
<evidence type="ECO:0000256" key="8">
    <source>
        <dbReference type="SAM" id="MobiDB-lite"/>
    </source>
</evidence>
<evidence type="ECO:0000256" key="1">
    <source>
        <dbReference type="ARBA" id="ARBA00011065"/>
    </source>
</evidence>
<comment type="catalytic activity">
    <reaction evidence="7">
        <text>O-phospho-L-tyrosyl-[protein] + H2O = L-tyrosyl-[protein] + phosphate</text>
        <dbReference type="Rhea" id="RHEA:10684"/>
        <dbReference type="Rhea" id="RHEA-COMP:10136"/>
        <dbReference type="Rhea" id="RHEA-COMP:20101"/>
        <dbReference type="ChEBI" id="CHEBI:15377"/>
        <dbReference type="ChEBI" id="CHEBI:43474"/>
        <dbReference type="ChEBI" id="CHEBI:46858"/>
        <dbReference type="ChEBI" id="CHEBI:61978"/>
        <dbReference type="EC" id="3.1.3.48"/>
    </reaction>
</comment>
<gene>
    <name evidence="10" type="primary">Cdc25a</name>
    <name evidence="10" type="ORF">SINWEB_R07676</name>
</gene>
<dbReference type="EMBL" id="VXBN01008165">
    <property type="protein sequence ID" value="NWR05018.1"/>
    <property type="molecule type" value="Genomic_DNA"/>
</dbReference>
<evidence type="ECO:0000256" key="5">
    <source>
        <dbReference type="ARBA" id="ARBA00022912"/>
    </source>
</evidence>
<dbReference type="Pfam" id="PF06617">
    <property type="entry name" value="M-inducer_phosp"/>
    <property type="match status" value="1"/>
</dbReference>
<name>A0A7K4U6A5_9SYLV</name>
<evidence type="ECO:0000256" key="4">
    <source>
        <dbReference type="ARBA" id="ARBA00022801"/>
    </source>
</evidence>
<evidence type="ECO:0000256" key="2">
    <source>
        <dbReference type="ARBA" id="ARBA00022618"/>
    </source>
</evidence>
<feature type="non-terminal residue" evidence="10">
    <location>
        <position position="516"/>
    </location>
</feature>
<feature type="region of interest" description="Disordered" evidence="8">
    <location>
        <begin position="51"/>
        <end position="92"/>
    </location>
</feature>
<dbReference type="PANTHER" id="PTHR10828:SF46">
    <property type="entry name" value="M-PHASE INDUCER PHOSPHATASE 1"/>
    <property type="match status" value="1"/>
</dbReference>
<dbReference type="PROSITE" id="PS50206">
    <property type="entry name" value="RHODANESE_3"/>
    <property type="match status" value="1"/>
</dbReference>
<comment type="function">
    <text evidence="7">Tyrosine protein phosphatase which functions as a dosage-dependent inducer of mitotic progression.</text>
</comment>
<dbReference type="Pfam" id="PF00581">
    <property type="entry name" value="Rhodanese"/>
    <property type="match status" value="1"/>
</dbReference>
<feature type="non-terminal residue" evidence="10">
    <location>
        <position position="1"/>
    </location>
</feature>
<organism evidence="10 11">
    <name type="scientific">Sinosuthora webbiana</name>
    <dbReference type="NCBI Taxonomy" id="337173"/>
    <lineage>
        <taxon>Eukaryota</taxon>
        <taxon>Metazoa</taxon>
        <taxon>Chordata</taxon>
        <taxon>Craniata</taxon>
        <taxon>Vertebrata</taxon>
        <taxon>Euteleostomi</taxon>
        <taxon>Archelosauria</taxon>
        <taxon>Archosauria</taxon>
        <taxon>Dinosauria</taxon>
        <taxon>Saurischia</taxon>
        <taxon>Theropoda</taxon>
        <taxon>Coelurosauria</taxon>
        <taxon>Aves</taxon>
        <taxon>Neognathae</taxon>
        <taxon>Neoaves</taxon>
        <taxon>Telluraves</taxon>
        <taxon>Australaves</taxon>
        <taxon>Passeriformes</taxon>
        <taxon>Sylvioidea</taxon>
        <taxon>Sylviidae</taxon>
        <taxon>Sinosuthora</taxon>
    </lineage>
</organism>
<evidence type="ECO:0000256" key="6">
    <source>
        <dbReference type="ARBA" id="ARBA00023306"/>
    </source>
</evidence>
<dbReference type="GO" id="GO:0005634">
    <property type="term" value="C:nucleus"/>
    <property type="evidence" value="ECO:0007669"/>
    <property type="project" value="TreeGrafter"/>
</dbReference>
<dbReference type="InterPro" id="IPR036873">
    <property type="entry name" value="Rhodanese-like_dom_sf"/>
</dbReference>
<dbReference type="GO" id="GO:0005737">
    <property type="term" value="C:cytoplasm"/>
    <property type="evidence" value="ECO:0007669"/>
    <property type="project" value="TreeGrafter"/>
</dbReference>
<dbReference type="GO" id="GO:0004725">
    <property type="term" value="F:protein tyrosine phosphatase activity"/>
    <property type="evidence" value="ECO:0007669"/>
    <property type="project" value="UniProtKB-UniRule"/>
</dbReference>
<dbReference type="FunFam" id="3.40.250.10:FF:000004">
    <property type="entry name" value="M-phase inducer phosphatase 1 isoform X1"/>
    <property type="match status" value="1"/>
</dbReference>
<reference evidence="10 11" key="1">
    <citation type="submission" date="2019-09" db="EMBL/GenBank/DDBJ databases">
        <title>Bird 10,000 Genomes (B10K) Project - Family phase.</title>
        <authorList>
            <person name="Zhang G."/>
        </authorList>
    </citation>
    <scope>NUCLEOTIDE SEQUENCE [LARGE SCALE GENOMIC DNA]</scope>
    <source>
        <strain evidence="10">B10K-DU-002-08</strain>
        <tissue evidence="10">Muscle</tissue>
    </source>
</reference>
<dbReference type="InterPro" id="IPR001763">
    <property type="entry name" value="Rhodanese-like_dom"/>
</dbReference>
<dbReference type="OrthoDB" id="26523at2759"/>
<dbReference type="AlphaFoldDB" id="A0A7K4U6A5"/>
<feature type="compositionally biased region" description="Basic and acidic residues" evidence="8">
    <location>
        <begin position="137"/>
        <end position="149"/>
    </location>
</feature>
<dbReference type="PRINTS" id="PR00716">
    <property type="entry name" value="MPIPHPHTASE"/>
</dbReference>
<accession>A0A7K4U6A5</accession>
<evidence type="ECO:0000256" key="3">
    <source>
        <dbReference type="ARBA" id="ARBA00022776"/>
    </source>
</evidence>
<keyword evidence="5 7" id="KW-0904">Protein phosphatase</keyword>
<protein>
    <recommendedName>
        <fullName evidence="7">M-phase inducer phosphatase</fullName>
        <ecNumber evidence="7">3.1.3.48</ecNumber>
    </recommendedName>
</protein>
<dbReference type="EC" id="3.1.3.48" evidence="7"/>
<evidence type="ECO:0000259" key="9">
    <source>
        <dbReference type="PROSITE" id="PS50206"/>
    </source>
</evidence>
<evidence type="ECO:0000313" key="11">
    <source>
        <dbReference type="Proteomes" id="UP000580691"/>
    </source>
</evidence>
<dbReference type="GO" id="GO:0051301">
    <property type="term" value="P:cell division"/>
    <property type="evidence" value="ECO:0007669"/>
    <property type="project" value="UniProtKB-UniRule"/>
</dbReference>
<keyword evidence="4 7" id="KW-0378">Hydrolase</keyword>
<dbReference type="CDD" id="cd01530">
    <property type="entry name" value="Cdc25"/>
    <property type="match status" value="1"/>
</dbReference>
<proteinExistence type="inferred from homology"/>
<evidence type="ECO:0000313" key="10">
    <source>
        <dbReference type="EMBL" id="NWR05018.1"/>
    </source>
</evidence>
<keyword evidence="11" id="KW-1185">Reference proteome</keyword>
<dbReference type="GO" id="GO:0110032">
    <property type="term" value="P:positive regulation of G2/MI transition of meiotic cell cycle"/>
    <property type="evidence" value="ECO:0007669"/>
    <property type="project" value="TreeGrafter"/>
</dbReference>
<comment type="similarity">
    <text evidence="1 7">Belongs to the MPI phosphatase family.</text>
</comment>
<dbReference type="Gene3D" id="3.40.250.10">
    <property type="entry name" value="Rhodanese-like domain"/>
    <property type="match status" value="1"/>
</dbReference>
<feature type="region of interest" description="Disordered" evidence="8">
    <location>
        <begin position="132"/>
        <end position="185"/>
    </location>
</feature>
<dbReference type="SUPFAM" id="SSF52821">
    <property type="entry name" value="Rhodanese/Cell cycle control phosphatase"/>
    <property type="match status" value="1"/>
</dbReference>